<dbReference type="InterPro" id="IPR035900">
    <property type="entry name" value="Colicin_E_sf"/>
</dbReference>
<accession>A0A939P9E7</accession>
<comment type="caution">
    <text evidence="1">The sequence shown here is derived from an EMBL/GenBank/DDBJ whole genome shotgun (WGS) entry which is preliminary data.</text>
</comment>
<dbReference type="RefSeq" id="WP_208255887.1">
    <property type="nucleotide sequence ID" value="NZ_JAGEOJ010000005.1"/>
</dbReference>
<evidence type="ECO:0000313" key="2">
    <source>
        <dbReference type="Proteomes" id="UP000669179"/>
    </source>
</evidence>
<dbReference type="EMBL" id="JAGEOJ010000005">
    <property type="protein sequence ID" value="MBO2448243.1"/>
    <property type="molecule type" value="Genomic_DNA"/>
</dbReference>
<name>A0A939P9E7_9ACTN</name>
<dbReference type="Gene3D" id="1.10.1200.20">
    <property type="entry name" value="Colicin E immunity protein"/>
    <property type="match status" value="1"/>
</dbReference>
<organism evidence="1 2">
    <name type="scientific">Actinomadura barringtoniae</name>
    <dbReference type="NCBI Taxonomy" id="1427535"/>
    <lineage>
        <taxon>Bacteria</taxon>
        <taxon>Bacillati</taxon>
        <taxon>Actinomycetota</taxon>
        <taxon>Actinomycetes</taxon>
        <taxon>Streptosporangiales</taxon>
        <taxon>Thermomonosporaceae</taxon>
        <taxon>Actinomadura</taxon>
    </lineage>
</organism>
<dbReference type="SUPFAM" id="SSF47345">
    <property type="entry name" value="Colicin E immunity proteins"/>
    <property type="match status" value="1"/>
</dbReference>
<gene>
    <name evidence="1" type="ORF">J4573_14155</name>
</gene>
<reference evidence="1" key="1">
    <citation type="submission" date="2021-03" db="EMBL/GenBank/DDBJ databases">
        <authorList>
            <person name="Kanchanasin P."/>
            <person name="Saeng-In P."/>
            <person name="Phongsopitanun W."/>
            <person name="Yuki M."/>
            <person name="Kudo T."/>
            <person name="Ohkuma M."/>
            <person name="Tanasupawat S."/>
        </authorList>
    </citation>
    <scope>NUCLEOTIDE SEQUENCE</scope>
    <source>
        <strain evidence="1">GKU 128</strain>
    </source>
</reference>
<sequence length="150" mass="16783">MDLRSELLPPLVNEQHLEALSQQIARISDRIQHNEPAAEAIEAFNKLTGHHYAPHDFAEYWASRSLSDFALEAARPAHPRVPDITRDEVAELIKRIMAADPGTDYYLRILDASLSHPAITDLIFYPPAELQDASPEQIADAAMSHRPIAL</sequence>
<dbReference type="AlphaFoldDB" id="A0A939P9E7"/>
<evidence type="ECO:0000313" key="1">
    <source>
        <dbReference type="EMBL" id="MBO2448243.1"/>
    </source>
</evidence>
<keyword evidence="2" id="KW-1185">Reference proteome</keyword>
<dbReference type="Proteomes" id="UP000669179">
    <property type="component" value="Unassembled WGS sequence"/>
</dbReference>
<protein>
    <submittedName>
        <fullName evidence="1">Bacteriocin immunity protein</fullName>
    </submittedName>
</protein>
<proteinExistence type="predicted"/>